<protein>
    <submittedName>
        <fullName evidence="1">Uncharacterized protein</fullName>
    </submittedName>
</protein>
<evidence type="ECO:0000313" key="1">
    <source>
        <dbReference type="EMBL" id="GFD33189.1"/>
    </source>
</evidence>
<sequence length="62" mass="6987">NSQPKSTTKSAQVEETVFEAGDTQGLENLREDMGNTNEPLVVNVDLNDWFKKQKRPPTLDPK</sequence>
<reference evidence="1" key="1">
    <citation type="journal article" date="2019" name="Sci. Rep.">
        <title>Draft genome of Tanacetum cinerariifolium, the natural source of mosquito coil.</title>
        <authorList>
            <person name="Yamashiro T."/>
            <person name="Shiraishi A."/>
            <person name="Satake H."/>
            <person name="Nakayama K."/>
        </authorList>
    </citation>
    <scope>NUCLEOTIDE SEQUENCE</scope>
</reference>
<name>A0A699VGI9_TANCI</name>
<feature type="non-terminal residue" evidence="1">
    <location>
        <position position="1"/>
    </location>
</feature>
<accession>A0A699VGI9</accession>
<proteinExistence type="predicted"/>
<organism evidence="1">
    <name type="scientific">Tanacetum cinerariifolium</name>
    <name type="common">Dalmatian daisy</name>
    <name type="synonym">Chrysanthemum cinerariifolium</name>
    <dbReference type="NCBI Taxonomy" id="118510"/>
    <lineage>
        <taxon>Eukaryota</taxon>
        <taxon>Viridiplantae</taxon>
        <taxon>Streptophyta</taxon>
        <taxon>Embryophyta</taxon>
        <taxon>Tracheophyta</taxon>
        <taxon>Spermatophyta</taxon>
        <taxon>Magnoliopsida</taxon>
        <taxon>eudicotyledons</taxon>
        <taxon>Gunneridae</taxon>
        <taxon>Pentapetalae</taxon>
        <taxon>asterids</taxon>
        <taxon>campanulids</taxon>
        <taxon>Asterales</taxon>
        <taxon>Asteraceae</taxon>
        <taxon>Asteroideae</taxon>
        <taxon>Anthemideae</taxon>
        <taxon>Anthemidinae</taxon>
        <taxon>Tanacetum</taxon>
    </lineage>
</organism>
<dbReference type="EMBL" id="BKCJ011432430">
    <property type="protein sequence ID" value="GFD33189.1"/>
    <property type="molecule type" value="Genomic_DNA"/>
</dbReference>
<comment type="caution">
    <text evidence="1">The sequence shown here is derived from an EMBL/GenBank/DDBJ whole genome shotgun (WGS) entry which is preliminary data.</text>
</comment>
<dbReference type="AlphaFoldDB" id="A0A699VGI9"/>
<gene>
    <name evidence="1" type="ORF">Tci_905158</name>
</gene>